<accession>A0A101R2E6</accession>
<evidence type="ECO:0000313" key="3">
    <source>
        <dbReference type="Proteomes" id="UP000053271"/>
    </source>
</evidence>
<keyword evidence="3" id="KW-1185">Reference proteome</keyword>
<keyword evidence="1" id="KW-0732">Signal</keyword>
<feature type="signal peptide" evidence="1">
    <location>
        <begin position="1"/>
        <end position="27"/>
    </location>
</feature>
<dbReference type="EMBL" id="LMWS01000008">
    <property type="protein sequence ID" value="KUN40450.1"/>
    <property type="molecule type" value="Genomic_DNA"/>
</dbReference>
<evidence type="ECO:0000256" key="1">
    <source>
        <dbReference type="SAM" id="SignalP"/>
    </source>
</evidence>
<comment type="caution">
    <text evidence="2">The sequence shown here is derived from an EMBL/GenBank/DDBJ whole genome shotgun (WGS) entry which is preliminary data.</text>
</comment>
<feature type="chain" id="PRO_5007104471" description="Chaplin domain-containing protein" evidence="1">
    <location>
        <begin position="28"/>
        <end position="105"/>
    </location>
</feature>
<proteinExistence type="predicted"/>
<reference evidence="2 3" key="1">
    <citation type="submission" date="2015-10" db="EMBL/GenBank/DDBJ databases">
        <title>Draft genome sequence of Streptomyces longwoodensis DSM 41677, type strain for the species Streptomyces longwoodensis.</title>
        <authorList>
            <person name="Ruckert C."/>
            <person name="Winkler A."/>
            <person name="Kalinowski J."/>
            <person name="Kampfer P."/>
            <person name="Glaeser S."/>
        </authorList>
    </citation>
    <scope>NUCLEOTIDE SEQUENCE [LARGE SCALE GENOMIC DNA]</scope>
    <source>
        <strain evidence="2 3">DSM 41677</strain>
    </source>
</reference>
<evidence type="ECO:0008006" key="4">
    <source>
        <dbReference type="Google" id="ProtNLM"/>
    </source>
</evidence>
<name>A0A101R2E6_9ACTN</name>
<sequence>MLSLRKTFAAVALAAAAVMAGPGIAAASDHSERGEGPASYGQCNDFTTQLGAVNVNQGPVCINFDSLFEADGNKGGDDDAGFDCNAAVTQVGLVNVNQGPVCINF</sequence>
<dbReference type="Proteomes" id="UP000053271">
    <property type="component" value="Unassembled WGS sequence"/>
</dbReference>
<gene>
    <name evidence="2" type="ORF">AQJ30_07335</name>
</gene>
<dbReference type="GeneID" id="91424422"/>
<organism evidence="2 3">
    <name type="scientific">Streptomyces longwoodensis</name>
    <dbReference type="NCBI Taxonomy" id="68231"/>
    <lineage>
        <taxon>Bacteria</taxon>
        <taxon>Bacillati</taxon>
        <taxon>Actinomycetota</taxon>
        <taxon>Actinomycetes</taxon>
        <taxon>Kitasatosporales</taxon>
        <taxon>Streptomycetaceae</taxon>
        <taxon>Streptomyces</taxon>
    </lineage>
</organism>
<protein>
    <recommendedName>
        <fullName evidence="4">Chaplin domain-containing protein</fullName>
    </recommendedName>
</protein>
<evidence type="ECO:0000313" key="2">
    <source>
        <dbReference type="EMBL" id="KUN40450.1"/>
    </source>
</evidence>
<dbReference type="RefSeq" id="WP_067230101.1">
    <property type="nucleotide sequence ID" value="NZ_KQ948550.1"/>
</dbReference>
<dbReference type="AlphaFoldDB" id="A0A101R2E6"/>